<feature type="chain" id="PRO_5035306531" evidence="1">
    <location>
        <begin position="23"/>
        <end position="393"/>
    </location>
</feature>
<dbReference type="AlphaFoldDB" id="A0A8J7QE67"/>
<feature type="signal peptide" evidence="1">
    <location>
        <begin position="1"/>
        <end position="22"/>
    </location>
</feature>
<evidence type="ECO:0000313" key="2">
    <source>
        <dbReference type="EMBL" id="MBO1322219.1"/>
    </source>
</evidence>
<gene>
    <name evidence="2" type="ORF">J3U88_27340</name>
</gene>
<organism evidence="2 3">
    <name type="scientific">Acanthopleuribacter pedis</name>
    <dbReference type="NCBI Taxonomy" id="442870"/>
    <lineage>
        <taxon>Bacteria</taxon>
        <taxon>Pseudomonadati</taxon>
        <taxon>Acidobacteriota</taxon>
        <taxon>Holophagae</taxon>
        <taxon>Acanthopleuribacterales</taxon>
        <taxon>Acanthopleuribacteraceae</taxon>
        <taxon>Acanthopleuribacter</taxon>
    </lineage>
</organism>
<keyword evidence="3" id="KW-1185">Reference proteome</keyword>
<reference evidence="2" key="1">
    <citation type="submission" date="2021-03" db="EMBL/GenBank/DDBJ databases">
        <authorList>
            <person name="Wang G."/>
        </authorList>
    </citation>
    <scope>NUCLEOTIDE SEQUENCE</scope>
    <source>
        <strain evidence="2">KCTC 12899</strain>
    </source>
</reference>
<evidence type="ECO:0000313" key="3">
    <source>
        <dbReference type="Proteomes" id="UP000664417"/>
    </source>
</evidence>
<dbReference type="Proteomes" id="UP000664417">
    <property type="component" value="Unassembled WGS sequence"/>
</dbReference>
<name>A0A8J7QE67_9BACT</name>
<keyword evidence="1" id="KW-0732">Signal</keyword>
<accession>A0A8J7QE67</accession>
<protein>
    <submittedName>
        <fullName evidence="2">DUF1579 family protein</fullName>
    </submittedName>
</protein>
<dbReference type="RefSeq" id="WP_207862192.1">
    <property type="nucleotide sequence ID" value="NZ_JAFREP010000033.1"/>
</dbReference>
<dbReference type="EMBL" id="JAFREP010000033">
    <property type="protein sequence ID" value="MBO1322219.1"/>
    <property type="molecule type" value="Genomic_DNA"/>
</dbReference>
<comment type="caution">
    <text evidence="2">The sequence shown here is derived from an EMBL/GenBank/DDBJ whole genome shotgun (WGS) entry which is preliminary data.</text>
</comment>
<proteinExistence type="predicted"/>
<evidence type="ECO:0000256" key="1">
    <source>
        <dbReference type="SAM" id="SignalP"/>
    </source>
</evidence>
<sequence>MAHFIRTSVLFVLSACVSIAWAEDGDAIVQAHLKARGGAAAWAKVNTLQLEGQFTGFSITHPFVLQKQRPNKVHMRWTLGDNPMEMGFDGQSAWWSNPWYGTDWITPMGAVDRGWQRMYHPMATPFFDYKAHGLTMSYKGRGDLDGQEGFVFEFNGEDGYVETWYLDPDTHLEFARVATGSEFGRPTVQNTWFDDFKKVGDLVVPHRIESEFHTRHRVLEVEKVTVNPDLGATSFGRPTPEPLKPLMAMEGTWQVSVKQRSSPRQPWDEHQVTSVIHRALDGQVLQETVAYGKRVPREMFRQYSYDRSRDRLLIMQTDNYANNTAILAGAKTEDQWQWDNTKTDSAWKAGAQTIMDRVTLKELSDTAFKLECASSRDEGETWEVHTELSYQRK</sequence>